<feature type="compositionally biased region" description="Basic residues" evidence="1">
    <location>
        <begin position="10"/>
        <end position="21"/>
    </location>
</feature>
<sequence length="310" mass="34042">MAALGELRRRGSHQTRKPPARRLRAPLAALALITAAIYVATRLAPGDRRAANYRRRQRRAEAWAAREYGPPYAENHNATCVEVAVAYFACDAEGLEALLANHAAHLKAGAVHLIYTLVVSRASLACAKRSQEAARLRARVDVRADAVASIDAYSRVLTSPSFWERRPCAYTLVTQLDVAACPRAAGILSDFVGPFDYVGGVTDRLRRRWKHVAPYHLNGGFSLRRVAAMRRCARLYNASRNWPEDYVFVTCPEIRLAPPAVADAFALDNGNRRPGPTAPLALHKPLGMRAKGRSRFGEQAIDVCGLGKPP</sequence>
<feature type="region of interest" description="Disordered" evidence="1">
    <location>
        <begin position="1"/>
        <end position="21"/>
    </location>
</feature>
<feature type="domain" description="DUF5672" evidence="2">
    <location>
        <begin position="143"/>
        <end position="271"/>
    </location>
</feature>
<dbReference type="Proteomes" id="UP000789595">
    <property type="component" value="Unassembled WGS sequence"/>
</dbReference>
<gene>
    <name evidence="3" type="ORF">PECAL_1P16270</name>
</gene>
<dbReference type="Pfam" id="PF18922">
    <property type="entry name" value="DUF5672"/>
    <property type="match status" value="1"/>
</dbReference>
<evidence type="ECO:0000259" key="2">
    <source>
        <dbReference type="Pfam" id="PF18922"/>
    </source>
</evidence>
<protein>
    <recommendedName>
        <fullName evidence="2">DUF5672 domain-containing protein</fullName>
    </recommendedName>
</protein>
<dbReference type="EMBL" id="CAKKNE010000001">
    <property type="protein sequence ID" value="CAH0365201.1"/>
    <property type="molecule type" value="Genomic_DNA"/>
</dbReference>
<name>A0A8J2WX97_9STRA</name>
<proteinExistence type="predicted"/>
<evidence type="ECO:0000313" key="4">
    <source>
        <dbReference type="Proteomes" id="UP000789595"/>
    </source>
</evidence>
<accession>A0A8J2WX97</accession>
<organism evidence="3 4">
    <name type="scientific">Pelagomonas calceolata</name>
    <dbReference type="NCBI Taxonomy" id="35677"/>
    <lineage>
        <taxon>Eukaryota</taxon>
        <taxon>Sar</taxon>
        <taxon>Stramenopiles</taxon>
        <taxon>Ochrophyta</taxon>
        <taxon>Pelagophyceae</taxon>
        <taxon>Pelagomonadales</taxon>
        <taxon>Pelagomonadaceae</taxon>
        <taxon>Pelagomonas</taxon>
    </lineage>
</organism>
<evidence type="ECO:0000313" key="3">
    <source>
        <dbReference type="EMBL" id="CAH0365201.1"/>
    </source>
</evidence>
<evidence type="ECO:0000256" key="1">
    <source>
        <dbReference type="SAM" id="MobiDB-lite"/>
    </source>
</evidence>
<dbReference type="AlphaFoldDB" id="A0A8J2WX97"/>
<dbReference type="InterPro" id="IPR043729">
    <property type="entry name" value="DUF5672"/>
</dbReference>
<keyword evidence="4" id="KW-1185">Reference proteome</keyword>
<comment type="caution">
    <text evidence="3">The sequence shown here is derived from an EMBL/GenBank/DDBJ whole genome shotgun (WGS) entry which is preliminary data.</text>
</comment>
<reference evidence="3" key="1">
    <citation type="submission" date="2021-11" db="EMBL/GenBank/DDBJ databases">
        <authorList>
            <consortium name="Genoscope - CEA"/>
            <person name="William W."/>
        </authorList>
    </citation>
    <scope>NUCLEOTIDE SEQUENCE</scope>
</reference>